<evidence type="ECO:0000313" key="9">
    <source>
        <dbReference type="RefSeq" id="XP_006814767.1"/>
    </source>
</evidence>
<feature type="region of interest" description="Disordered" evidence="6">
    <location>
        <begin position="525"/>
        <end position="573"/>
    </location>
</feature>
<dbReference type="PROSITE" id="PS00028">
    <property type="entry name" value="ZINC_FINGER_C2H2_1"/>
    <property type="match status" value="1"/>
</dbReference>
<feature type="compositionally biased region" description="Polar residues" evidence="6">
    <location>
        <begin position="1778"/>
        <end position="1792"/>
    </location>
</feature>
<dbReference type="GeneID" id="102807561"/>
<keyword evidence="3 5" id="KW-0863">Zinc-finger</keyword>
<dbReference type="PROSITE" id="PS50157">
    <property type="entry name" value="ZINC_FINGER_C2H2_2"/>
    <property type="match status" value="2"/>
</dbReference>
<evidence type="ECO:0000256" key="2">
    <source>
        <dbReference type="ARBA" id="ARBA00022737"/>
    </source>
</evidence>
<proteinExistence type="predicted"/>
<dbReference type="RefSeq" id="XP_006814767.1">
    <property type="nucleotide sequence ID" value="XM_006814704.1"/>
</dbReference>
<feature type="compositionally biased region" description="Polar residues" evidence="6">
    <location>
        <begin position="1993"/>
        <end position="2005"/>
    </location>
</feature>
<feature type="region of interest" description="Disordered" evidence="6">
    <location>
        <begin position="1774"/>
        <end position="1801"/>
    </location>
</feature>
<feature type="compositionally biased region" description="Basic and acidic residues" evidence="6">
    <location>
        <begin position="613"/>
        <end position="628"/>
    </location>
</feature>
<protein>
    <submittedName>
        <fullName evidence="9">Uncharacterized protein LOC102807561</fullName>
    </submittedName>
</protein>
<feature type="region of interest" description="Disordered" evidence="6">
    <location>
        <begin position="613"/>
        <end position="655"/>
    </location>
</feature>
<evidence type="ECO:0000256" key="4">
    <source>
        <dbReference type="ARBA" id="ARBA00022833"/>
    </source>
</evidence>
<name>A0ABM0M426_SACKO</name>
<dbReference type="InterPro" id="IPR013087">
    <property type="entry name" value="Znf_C2H2_type"/>
</dbReference>
<organism evidence="8 9">
    <name type="scientific">Saccoglossus kowalevskii</name>
    <name type="common">Acorn worm</name>
    <dbReference type="NCBI Taxonomy" id="10224"/>
    <lineage>
        <taxon>Eukaryota</taxon>
        <taxon>Metazoa</taxon>
        <taxon>Hemichordata</taxon>
        <taxon>Enteropneusta</taxon>
        <taxon>Harrimaniidae</taxon>
        <taxon>Saccoglossus</taxon>
    </lineage>
</organism>
<evidence type="ECO:0000256" key="3">
    <source>
        <dbReference type="ARBA" id="ARBA00022771"/>
    </source>
</evidence>
<dbReference type="PANTHER" id="PTHR24379">
    <property type="entry name" value="KRAB AND ZINC FINGER DOMAIN-CONTAINING"/>
    <property type="match status" value="1"/>
</dbReference>
<evidence type="ECO:0000259" key="7">
    <source>
        <dbReference type="PROSITE" id="PS50157"/>
    </source>
</evidence>
<evidence type="ECO:0000256" key="6">
    <source>
        <dbReference type="SAM" id="MobiDB-lite"/>
    </source>
</evidence>
<dbReference type="Gene3D" id="3.30.160.60">
    <property type="entry name" value="Classic Zinc Finger"/>
    <property type="match status" value="1"/>
</dbReference>
<evidence type="ECO:0000256" key="1">
    <source>
        <dbReference type="ARBA" id="ARBA00022723"/>
    </source>
</evidence>
<feature type="region of interest" description="Disordered" evidence="6">
    <location>
        <begin position="477"/>
        <end position="499"/>
    </location>
</feature>
<feature type="compositionally biased region" description="Basic and acidic residues" evidence="6">
    <location>
        <begin position="1"/>
        <end position="14"/>
    </location>
</feature>
<reference evidence="9" key="1">
    <citation type="submission" date="2025-08" db="UniProtKB">
        <authorList>
            <consortium name="RefSeq"/>
        </authorList>
    </citation>
    <scope>IDENTIFICATION</scope>
    <source>
        <tissue evidence="9">Testes</tissue>
    </source>
</reference>
<feature type="region of interest" description="Disordered" evidence="6">
    <location>
        <begin position="1923"/>
        <end position="2005"/>
    </location>
</feature>
<feature type="compositionally biased region" description="Polar residues" evidence="6">
    <location>
        <begin position="629"/>
        <end position="655"/>
    </location>
</feature>
<sequence length="2109" mass="237118">MTEIETLSHMDEMKNSSLSSREVASLATKCDNPNHCKSAEEMNVDDSSREYVSDDQVDSDSDMMKLDNDSDSARCMNNVAGVKCQTSLLYNDANDLPDTESGKQSIEIKTIVPENESVKHSIKSRIGESSAADSVLHIKNVNNDSDTSNNGKTKRNVPWNMDKGTKKCQNFRTNFSTRNGNTIVDETPVVGLSVDKVKCMFKDLNPKSSDFEQLLWDLNIISLHTAYGLLHGVIYYNCVIFGTGNSDDHQAICACCFKTGLDKQIGYVEYPTHECSYIRKSDLDCDVTKRRYDVSLKAVGLYDKYMTYIPKLGSFYRHPLPGQTINFSLQAIEPCIVHDLCHAVMQLPWKLYQKKHTSLKLMPTSLKKTICGKNTGKECDNNLNTVQYSGRNSQVVGQNSKHLSDENKSIKDIKKKTACQLGDISNGMGFDNYNDNDKSLNNTELEVTCSTECHKTSEETKVGDENLVMVEDMNLDSQTSNMDSRFGNKDSRSQTSSKQVVNYRNKIDCSSNLNLAAEKNNAIHKENDNEQNNVRHDNQSDCDDGSGVSGIIDSNAVRKTDEHADLQKDSDNEVEKEACDVYLAKRSVVTDELLFAFGLDLAKELAEDPILSEIRKEKEEPEMQDKEFSSNSKPKAETTNQGSATCAPTSASMPNSTGASFVKVVSMATTAMFNQPPVNIASTKLAAQYVPAQHPIKRVRPHQITVQHLLQSARQQRIVSIQQQQIARQPISMVVQQTFSSPAPNTPVAPGAVVARQPMVAPQSACHVVHPPDILYIKMVHNLELYRCARCYAAMAHTYPNAGVLQPAILDIVVEHVKIQHNVTNFTLVSKSPAFKFYRCVHCTYQTFRHATILMHLSTLHPHYIPGTSTTSEVASCKDAIKTIKPNGESVYKCRRCPYEGSTIMAISYHCGLKHNSHLKSEVTVPRVSVVESVQLPMLVCTNCSFSTSNRSVLTSHMKYCSRLVGENEIMSTAKTVDYVTVKTYGGSTQYTCKHCTYRTEKLMSITYHVKKNHQGSDVYRCKLCPFASYVSATLVAHYHEHHYGVIPGTPDMRNDIGPVFEIDSTNREISVNFAVLQRCKLCMLMFLKVEECEMHIQKAHASFAKNPQNCHDRVKLPNSCLPTQLLNDLSLNGHCCGHIPPQAAQLCQSTSQEMFIGSACTTGMKAQKRKSTTCGKSDIGSKKKVKIGNCTEKKTAKCDNGDETAEMDTDKVMLDYLITLTESQGRTVSFGCDTCEESFMRYQAFTAHKCFQHDSEECQCLVFVPKSTVLRHFEASDNPSKWVCNICRILVHKNINLPKHLSKHLLPSVQLMFSGELSKKKNQSLKKHMQPQQGKNNWSCVSDHRGSSEDFIEVDLSCYYKCTSRLKSPVKASKLYACKSRKCCFESDFMEEVAGHLGIHLKCEILFRPSNGKLIMKKDDIHTFFEAQNRGSKKRFRYCCTLCGLNVTASSITQHLQRCLLNPPAGKTETEDVEQETSPETSLMNEIENTDKEPVEMNTQEAINHFIPVFDMKTKNFKFVCIFPDCTFQLQNADLATFHLTSHIKRKIIPVMTPVNIPDEETLKFFKETNIKDIGYLFCKEDNCSYHVLIEEGFIQKAKEHRRECHSLMDDVWTNDTTCLTVQVNDIKSFFPKSGEALIQKGEQSYWVPILQCHHNCGFQAPCDKYATFVEHFESHMESKIRIIHSASQNDVVSHKEKAKPRRDRAEIKSADSSGNSCRSKIKSHDSCSSNIVLNDSSDGNVRPSMKAGDKGDILKCRSIVKADASQDNCVSHLKSDNASYDSDRPQINSDDTPEGSKKDETAFQETKMLLKDVISHYDEEIINVRTSTVSYGKPQYTCKKCDFQTLKASALSTHLEIHLGQKIIVISSHKVRNYVQPVFQLKSPIQNKAEKKKGKIKLATTRMDTSTKYYARKKKEVLRKKYSLNKKAKVGKSARRRKKLGNSGIEKSKKTSQDGSVLDSLTTDTGMTEMNKQRVSRRKSSRPQKIVKFGNSGSDSNKAQNQSIKIKIEPEEVVAASAEPLKTVENSAFQESIRELKTWVQTSNAKIKLTLKECLYYFEEDLQMKEKRGKQKMSYAKVLYTCKGCDFKSDNAETMPGHIDFHMANLV</sequence>
<feature type="compositionally biased region" description="Basic residues" evidence="6">
    <location>
        <begin position="1923"/>
        <end position="1942"/>
    </location>
</feature>
<dbReference type="SMART" id="SM00355">
    <property type="entry name" value="ZnF_C2H2"/>
    <property type="match status" value="13"/>
</dbReference>
<feature type="domain" description="C2H2-type" evidence="7">
    <location>
        <begin position="1838"/>
        <end position="1865"/>
    </location>
</feature>
<keyword evidence="1" id="KW-0479">Metal-binding</keyword>
<keyword evidence="8" id="KW-1185">Reference proteome</keyword>
<evidence type="ECO:0000313" key="8">
    <source>
        <dbReference type="Proteomes" id="UP000694865"/>
    </source>
</evidence>
<feature type="compositionally biased region" description="Polar residues" evidence="6">
    <location>
        <begin position="1955"/>
        <end position="1972"/>
    </location>
</feature>
<feature type="compositionally biased region" description="Basic and acidic residues" evidence="6">
    <location>
        <begin position="556"/>
        <end position="573"/>
    </location>
</feature>
<keyword evidence="4" id="KW-0862">Zinc</keyword>
<evidence type="ECO:0000256" key="5">
    <source>
        <dbReference type="PROSITE-ProRule" id="PRU00042"/>
    </source>
</evidence>
<feature type="domain" description="C2H2-type" evidence="7">
    <location>
        <begin position="1231"/>
        <end position="1259"/>
    </location>
</feature>
<accession>A0ABM0M426</accession>
<feature type="region of interest" description="Disordered" evidence="6">
    <location>
        <begin position="1"/>
        <end position="26"/>
    </location>
</feature>
<keyword evidence="2" id="KW-0677">Repeat</keyword>
<feature type="region of interest" description="Disordered" evidence="6">
    <location>
        <begin position="1689"/>
        <end position="1725"/>
    </location>
</feature>
<gene>
    <name evidence="9" type="primary">LOC102807561</name>
</gene>
<feature type="compositionally biased region" description="Basic and acidic residues" evidence="6">
    <location>
        <begin position="525"/>
        <end position="539"/>
    </location>
</feature>
<dbReference type="Proteomes" id="UP000694865">
    <property type="component" value="Unplaced"/>
</dbReference>
<dbReference type="PANTHER" id="PTHR24379:SF121">
    <property type="entry name" value="C2H2-TYPE DOMAIN-CONTAINING PROTEIN"/>
    <property type="match status" value="1"/>
</dbReference>